<dbReference type="EMBL" id="AICQ01000004">
    <property type="protein sequence ID" value="EID22779.1"/>
    <property type="molecule type" value="Genomic_DNA"/>
</dbReference>
<protein>
    <submittedName>
        <fullName evidence="1">Uncharacterized protein</fullName>
    </submittedName>
</protein>
<organism evidence="1 2">
    <name type="scientific">Streptococcus constellatus subsp. constellatus SK53</name>
    <dbReference type="NCBI Taxonomy" id="1095730"/>
    <lineage>
        <taxon>Bacteria</taxon>
        <taxon>Bacillati</taxon>
        <taxon>Bacillota</taxon>
        <taxon>Bacilli</taxon>
        <taxon>Lactobacillales</taxon>
        <taxon>Streptococcaceae</taxon>
        <taxon>Streptococcus</taxon>
        <taxon>Streptococcus anginosus group</taxon>
    </lineage>
</organism>
<dbReference type="InterPro" id="IPR029068">
    <property type="entry name" value="Glyas_Bleomycin-R_OHBP_Dase"/>
</dbReference>
<dbReference type="Gene3D" id="3.10.180.10">
    <property type="entry name" value="2,3-Dihydroxybiphenyl 1,2-Dioxygenase, domain 1"/>
    <property type="match status" value="1"/>
</dbReference>
<dbReference type="Proteomes" id="UP000005070">
    <property type="component" value="Unassembled WGS sequence"/>
</dbReference>
<accession>A0AAD2SXE7</accession>
<comment type="caution">
    <text evidence="1">The sequence shown here is derived from an EMBL/GenBank/DDBJ whole genome shotgun (WGS) entry which is preliminary data.</text>
</comment>
<name>A0AAD2SXE7_STRCV</name>
<evidence type="ECO:0000313" key="1">
    <source>
        <dbReference type="EMBL" id="EID22779.1"/>
    </source>
</evidence>
<evidence type="ECO:0000313" key="2">
    <source>
        <dbReference type="Proteomes" id="UP000005070"/>
    </source>
</evidence>
<proteinExistence type="predicted"/>
<dbReference type="AlphaFoldDB" id="A0AAD2SXE7"/>
<reference evidence="1 2" key="1">
    <citation type="submission" date="2012-01" db="EMBL/GenBank/DDBJ databases">
        <authorList>
            <person name="Harkins D.M."/>
            <person name="Madupu R."/>
            <person name="Durkin A.S."/>
            <person name="Torralba M."/>
            <person name="Methe B."/>
            <person name="Sutton G.G."/>
            <person name="Nelson K.E."/>
        </authorList>
    </citation>
    <scope>NUCLEOTIDE SEQUENCE [LARGE SCALE GENOMIC DNA]</scope>
    <source>
        <strain evidence="1 2">SK53</strain>
    </source>
</reference>
<gene>
    <name evidence="1" type="ORF">HMPREF1044_0758</name>
</gene>
<sequence length="53" mass="5900">MIAHFGIKGKDVEASKLFYQEALAPLGYKLTFDIPQVVSFAEPRNTVLEVIFG</sequence>